<keyword evidence="3" id="KW-0472">Membrane</keyword>
<comment type="caution">
    <text evidence="5">The sequence shown here is derived from an EMBL/GenBank/DDBJ whole genome shotgun (WGS) entry which is preliminary data.</text>
</comment>
<feature type="transmembrane region" description="Helical" evidence="3">
    <location>
        <begin position="88"/>
        <end position="108"/>
    </location>
</feature>
<dbReference type="PROSITE" id="PS00615">
    <property type="entry name" value="C_TYPE_LECTIN_1"/>
    <property type="match status" value="1"/>
</dbReference>
<evidence type="ECO:0000259" key="4">
    <source>
        <dbReference type="PROSITE" id="PS50041"/>
    </source>
</evidence>
<dbReference type="SUPFAM" id="SSF56436">
    <property type="entry name" value="C-type lectin-like"/>
    <property type="match status" value="1"/>
</dbReference>
<keyword evidence="3" id="KW-0812">Transmembrane</keyword>
<proteinExistence type="predicted"/>
<keyword evidence="2" id="KW-1015">Disulfide bond</keyword>
<dbReference type="GO" id="GO:0030246">
    <property type="term" value="F:carbohydrate binding"/>
    <property type="evidence" value="ECO:0007669"/>
    <property type="project" value="UniProtKB-KW"/>
</dbReference>
<dbReference type="EMBL" id="DYDO01000007">
    <property type="protein sequence ID" value="DBA21572.1"/>
    <property type="molecule type" value="Genomic_DNA"/>
</dbReference>
<dbReference type="Pfam" id="PF00059">
    <property type="entry name" value="Lectin_C"/>
    <property type="match status" value="1"/>
</dbReference>
<organism evidence="5 6">
    <name type="scientific">Pyxicephalus adspersus</name>
    <name type="common">African bullfrog</name>
    <dbReference type="NCBI Taxonomy" id="30357"/>
    <lineage>
        <taxon>Eukaryota</taxon>
        <taxon>Metazoa</taxon>
        <taxon>Chordata</taxon>
        <taxon>Craniata</taxon>
        <taxon>Vertebrata</taxon>
        <taxon>Euteleostomi</taxon>
        <taxon>Amphibia</taxon>
        <taxon>Batrachia</taxon>
        <taxon>Anura</taxon>
        <taxon>Neobatrachia</taxon>
        <taxon>Ranoidea</taxon>
        <taxon>Pyxicephalidae</taxon>
        <taxon>Pyxicephalinae</taxon>
        <taxon>Pyxicephalus</taxon>
    </lineage>
</organism>
<evidence type="ECO:0000256" key="3">
    <source>
        <dbReference type="SAM" id="Phobius"/>
    </source>
</evidence>
<dbReference type="CDD" id="cd03590">
    <property type="entry name" value="CLECT_DC-SIGN_like"/>
    <property type="match status" value="1"/>
</dbReference>
<keyword evidence="3" id="KW-1133">Transmembrane helix</keyword>
<dbReference type="Gene3D" id="3.10.100.10">
    <property type="entry name" value="Mannose-Binding Protein A, subunit A"/>
    <property type="match status" value="1"/>
</dbReference>
<evidence type="ECO:0000313" key="5">
    <source>
        <dbReference type="EMBL" id="DBA21572.1"/>
    </source>
</evidence>
<dbReference type="InterPro" id="IPR016187">
    <property type="entry name" value="CTDL_fold"/>
</dbReference>
<dbReference type="InterPro" id="IPR001304">
    <property type="entry name" value="C-type_lectin-like"/>
</dbReference>
<evidence type="ECO:0000256" key="2">
    <source>
        <dbReference type="ARBA" id="ARBA00023157"/>
    </source>
</evidence>
<reference evidence="5" key="1">
    <citation type="thesis" date="2020" institute="ProQuest LLC" country="789 East Eisenhower Parkway, Ann Arbor, MI, USA">
        <title>Comparative Genomics and Chromosome Evolution.</title>
        <authorList>
            <person name="Mudd A.B."/>
        </authorList>
    </citation>
    <scope>NUCLEOTIDE SEQUENCE</scope>
    <source>
        <strain evidence="5">1538</strain>
        <tissue evidence="5">Blood</tissue>
    </source>
</reference>
<keyword evidence="1" id="KW-0430">Lectin</keyword>
<dbReference type="InterPro" id="IPR033989">
    <property type="entry name" value="CD209-like_CTLD"/>
</dbReference>
<name>A0AAV3ABK2_PYXAD</name>
<dbReference type="PANTHER" id="PTHR22803">
    <property type="entry name" value="MANNOSE, PHOSPHOLIPASE, LECTIN RECEPTOR RELATED"/>
    <property type="match status" value="1"/>
</dbReference>
<dbReference type="SMART" id="SM00034">
    <property type="entry name" value="CLECT"/>
    <property type="match status" value="1"/>
</dbReference>
<protein>
    <recommendedName>
        <fullName evidence="4">C-type lectin domain-containing protein</fullName>
    </recommendedName>
</protein>
<dbReference type="PROSITE" id="PS50041">
    <property type="entry name" value="C_TYPE_LECTIN_2"/>
    <property type="match status" value="1"/>
</dbReference>
<feature type="domain" description="C-type lectin" evidence="4">
    <location>
        <begin position="232"/>
        <end position="347"/>
    </location>
</feature>
<gene>
    <name evidence="5" type="ORF">GDO54_018183</name>
</gene>
<dbReference type="AlphaFoldDB" id="A0AAV3ABK2"/>
<dbReference type="InterPro" id="IPR050111">
    <property type="entry name" value="C-type_lectin/snaclec_domain"/>
</dbReference>
<dbReference type="Proteomes" id="UP001181693">
    <property type="component" value="Unassembled WGS sequence"/>
</dbReference>
<accession>A0AAV3ABK2</accession>
<evidence type="ECO:0000313" key="6">
    <source>
        <dbReference type="Proteomes" id="UP001181693"/>
    </source>
</evidence>
<dbReference type="InterPro" id="IPR016186">
    <property type="entry name" value="C-type_lectin-like/link_sf"/>
</dbReference>
<dbReference type="InterPro" id="IPR018378">
    <property type="entry name" value="C-type_lectin_CS"/>
</dbReference>
<keyword evidence="6" id="KW-1185">Reference proteome</keyword>
<sequence length="362" mass="41906">MDWKKGMFLRDLGIEMKDSTSPVLSTNQLDWEPEIRSERELYAELEFMTLASLVQQEASNQEANKLIHPRTIKKVECSIRCCLNVGNVVLIVVLLTASIVFLSLHLLVSYQQHNIKQKAEQLRINQSRCQEDLGNLKEMNMILQNNITLFIQDNKSRQELMLSQHVQNTQRMELRYQLLYQNYSRLQNMYNHLWSSHVFLHRESAIMGNCHQRNPSDHGVVCPFCQSSWQFFGVSCYILSSSAANWQESARWCRIQGGHLVVVSNLEEQNFLQDLVKETTWIGLSDRDFEGDWRWVDGTPYAKSDKTSNLWMPNQPDNLGNEDCVTLSPGSGWKDEKCFKHYQAICEHGAFHVIVNGNTISN</sequence>
<evidence type="ECO:0000256" key="1">
    <source>
        <dbReference type="ARBA" id="ARBA00022734"/>
    </source>
</evidence>